<dbReference type="GO" id="GO:0016491">
    <property type="term" value="F:oxidoreductase activity"/>
    <property type="evidence" value="ECO:0007669"/>
    <property type="project" value="UniProtKB-KW"/>
</dbReference>
<dbReference type="GO" id="GO:0005829">
    <property type="term" value="C:cytosol"/>
    <property type="evidence" value="ECO:0007669"/>
    <property type="project" value="TreeGrafter"/>
</dbReference>
<gene>
    <name evidence="4" type="ORF">Athai_00190</name>
</gene>
<dbReference type="Gene3D" id="3.20.20.100">
    <property type="entry name" value="NADP-dependent oxidoreductase domain"/>
    <property type="match status" value="1"/>
</dbReference>
<evidence type="ECO:0000256" key="1">
    <source>
        <dbReference type="ARBA" id="ARBA00023002"/>
    </source>
</evidence>
<keyword evidence="5" id="KW-1185">Reference proteome</keyword>
<dbReference type="SUPFAM" id="SSF51430">
    <property type="entry name" value="NAD(P)-linked oxidoreductase"/>
    <property type="match status" value="1"/>
</dbReference>
<sequence length="392" mass="41589">MPASDLPTRRLGRTDLHVTRVGFGTWALGGAGYAYGWGRQDDDDSVAAIRYAVDHGVNWIDTAPVYGLGHAEQVVAAALAPYPEADRPYLFTKCGLSWDETDRTRPPRAAGAPKHLRRDLEGSLRRLGVERIDLYQLHWPRAAGVPLAETWQTLLDLRREGKVRAIGLCSQHTAGLTAAAALGRPDAAQPPFSAIDREAADGLLDWCAANEVGVLAASPMQCGLLTGTFTRERVAALPADDWRRGDGDFIGAALDRNLDLGRRMGDVAHRRGRTLATVAVAWTLAWPGVTAAIVGARRPDQVAGWLPAATETLDAEDLDEIAEAIERSGAGTGPTRPPLPADPDPPAAAPGTAPVPPDPPGAPATERPVPVEGGAYQVTVDQPRGDLLAEPS</sequence>
<evidence type="ECO:0000256" key="2">
    <source>
        <dbReference type="SAM" id="MobiDB-lite"/>
    </source>
</evidence>
<protein>
    <submittedName>
        <fullName evidence="4">Aldo/keto reductase</fullName>
    </submittedName>
</protein>
<dbReference type="RefSeq" id="WP_239156615.1">
    <property type="nucleotide sequence ID" value="NZ_AP023355.1"/>
</dbReference>
<evidence type="ECO:0000313" key="4">
    <source>
        <dbReference type="EMBL" id="BCJ32516.1"/>
    </source>
</evidence>
<feature type="compositionally biased region" description="Pro residues" evidence="2">
    <location>
        <begin position="335"/>
        <end position="362"/>
    </location>
</feature>
<feature type="domain" description="NADP-dependent oxidoreductase" evidence="3">
    <location>
        <begin position="21"/>
        <end position="325"/>
    </location>
</feature>
<dbReference type="EMBL" id="AP023355">
    <property type="protein sequence ID" value="BCJ32516.1"/>
    <property type="molecule type" value="Genomic_DNA"/>
</dbReference>
<evidence type="ECO:0000313" key="5">
    <source>
        <dbReference type="Proteomes" id="UP000611640"/>
    </source>
</evidence>
<accession>A0A7R7DJ64</accession>
<keyword evidence="1" id="KW-0560">Oxidoreductase</keyword>
<dbReference type="InterPro" id="IPR036812">
    <property type="entry name" value="NAD(P)_OxRdtase_dom_sf"/>
</dbReference>
<dbReference type="PANTHER" id="PTHR43364:SF4">
    <property type="entry name" value="NAD(P)-LINKED OXIDOREDUCTASE SUPERFAMILY PROTEIN"/>
    <property type="match status" value="1"/>
</dbReference>
<dbReference type="KEGG" id="atl:Athai_00190"/>
<dbReference type="InterPro" id="IPR023210">
    <property type="entry name" value="NADP_OxRdtase_dom"/>
</dbReference>
<dbReference type="AlphaFoldDB" id="A0A7R7DJ64"/>
<name>A0A7R7DJ64_9ACTN</name>
<feature type="region of interest" description="Disordered" evidence="2">
    <location>
        <begin position="327"/>
        <end position="392"/>
    </location>
</feature>
<reference evidence="4 5" key="1">
    <citation type="submission" date="2020-08" db="EMBL/GenBank/DDBJ databases">
        <title>Whole genome shotgun sequence of Actinocatenispora thailandica NBRC 105041.</title>
        <authorList>
            <person name="Komaki H."/>
            <person name="Tamura T."/>
        </authorList>
    </citation>
    <scope>NUCLEOTIDE SEQUENCE [LARGE SCALE GENOMIC DNA]</scope>
    <source>
        <strain evidence="4 5">NBRC 105041</strain>
    </source>
</reference>
<evidence type="ECO:0000259" key="3">
    <source>
        <dbReference type="Pfam" id="PF00248"/>
    </source>
</evidence>
<proteinExistence type="predicted"/>
<dbReference type="Pfam" id="PF00248">
    <property type="entry name" value="Aldo_ket_red"/>
    <property type="match status" value="1"/>
</dbReference>
<dbReference type="Proteomes" id="UP000611640">
    <property type="component" value="Chromosome"/>
</dbReference>
<dbReference type="PANTHER" id="PTHR43364">
    <property type="entry name" value="NADH-SPECIFIC METHYLGLYOXAL REDUCTASE-RELATED"/>
    <property type="match status" value="1"/>
</dbReference>
<dbReference type="InterPro" id="IPR050523">
    <property type="entry name" value="AKR_Detox_Biosynth"/>
</dbReference>
<organism evidence="4 5">
    <name type="scientific">Actinocatenispora thailandica</name>
    <dbReference type="NCBI Taxonomy" id="227318"/>
    <lineage>
        <taxon>Bacteria</taxon>
        <taxon>Bacillati</taxon>
        <taxon>Actinomycetota</taxon>
        <taxon>Actinomycetes</taxon>
        <taxon>Micromonosporales</taxon>
        <taxon>Micromonosporaceae</taxon>
        <taxon>Actinocatenispora</taxon>
    </lineage>
</organism>